<evidence type="ECO:0000313" key="6">
    <source>
        <dbReference type="Proteomes" id="UP000218505"/>
    </source>
</evidence>
<dbReference type="SUPFAM" id="SSF53335">
    <property type="entry name" value="S-adenosyl-L-methionine-dependent methyltransferases"/>
    <property type="match status" value="1"/>
</dbReference>
<keyword evidence="2" id="KW-0808">Transferase</keyword>
<organism evidence="5 6">
    <name type="scientific">Actinosynnema pretiosum</name>
    <dbReference type="NCBI Taxonomy" id="42197"/>
    <lineage>
        <taxon>Bacteria</taxon>
        <taxon>Bacillati</taxon>
        <taxon>Actinomycetota</taxon>
        <taxon>Actinomycetes</taxon>
        <taxon>Pseudonocardiales</taxon>
        <taxon>Pseudonocardiaceae</taxon>
        <taxon>Actinosynnema</taxon>
    </lineage>
</organism>
<dbReference type="GO" id="GO:0008168">
    <property type="term" value="F:methyltransferase activity"/>
    <property type="evidence" value="ECO:0007669"/>
    <property type="project" value="UniProtKB-KW"/>
</dbReference>
<dbReference type="EMBL" id="CP023445">
    <property type="protein sequence ID" value="ATE52793.1"/>
    <property type="molecule type" value="Genomic_DNA"/>
</dbReference>
<dbReference type="InterPro" id="IPR041698">
    <property type="entry name" value="Methyltransf_25"/>
</dbReference>
<evidence type="ECO:0000259" key="4">
    <source>
        <dbReference type="Pfam" id="PF13649"/>
    </source>
</evidence>
<name>A0A290Z1F7_9PSEU</name>
<dbReference type="CDD" id="cd02440">
    <property type="entry name" value="AdoMet_MTases"/>
    <property type="match status" value="1"/>
</dbReference>
<keyword evidence="6" id="KW-1185">Reference proteome</keyword>
<evidence type="ECO:0000256" key="1">
    <source>
        <dbReference type="ARBA" id="ARBA00022603"/>
    </source>
</evidence>
<dbReference type="GO" id="GO:0032259">
    <property type="term" value="P:methylation"/>
    <property type="evidence" value="ECO:0007669"/>
    <property type="project" value="UniProtKB-KW"/>
</dbReference>
<evidence type="ECO:0000256" key="3">
    <source>
        <dbReference type="ARBA" id="ARBA00022691"/>
    </source>
</evidence>
<feature type="domain" description="Methyltransferase" evidence="4">
    <location>
        <begin position="50"/>
        <end position="141"/>
    </location>
</feature>
<proteinExistence type="predicted"/>
<accession>A0A290Z1F7</accession>
<dbReference type="Gene3D" id="3.40.50.150">
    <property type="entry name" value="Vaccinia Virus protein VP39"/>
    <property type="match status" value="1"/>
</dbReference>
<dbReference type="Proteomes" id="UP000218505">
    <property type="component" value="Chromosome"/>
</dbReference>
<dbReference type="InterPro" id="IPR029063">
    <property type="entry name" value="SAM-dependent_MTases_sf"/>
</dbReference>
<evidence type="ECO:0000313" key="5">
    <source>
        <dbReference type="EMBL" id="ATE52793.1"/>
    </source>
</evidence>
<dbReference type="RefSeq" id="WP_096491780.1">
    <property type="nucleotide sequence ID" value="NZ_CP023445.1"/>
</dbReference>
<dbReference type="Pfam" id="PF13649">
    <property type="entry name" value="Methyltransf_25"/>
    <property type="match status" value="1"/>
</dbReference>
<dbReference type="KEGG" id="apre:CNX65_05430"/>
<dbReference type="AlphaFoldDB" id="A0A290Z1F7"/>
<keyword evidence="1 5" id="KW-0489">Methyltransferase</keyword>
<reference evidence="5" key="1">
    <citation type="submission" date="2017-09" db="EMBL/GenBank/DDBJ databases">
        <title>Complete Genome Sequence of ansamitocin-producing Bacterium Actinosynnema pretiosum X47.</title>
        <authorList>
            <person name="Cao G."/>
            <person name="Zong G."/>
            <person name="Zhong C."/>
            <person name="Fu J."/>
        </authorList>
    </citation>
    <scope>NUCLEOTIDE SEQUENCE [LARGE SCALE GENOMIC DNA]</scope>
    <source>
        <strain evidence="5">X47</strain>
    </source>
</reference>
<dbReference type="PANTHER" id="PTHR43464:SF19">
    <property type="entry name" value="UBIQUINONE BIOSYNTHESIS O-METHYLTRANSFERASE, MITOCHONDRIAL"/>
    <property type="match status" value="1"/>
</dbReference>
<protein>
    <submittedName>
        <fullName evidence="5">SAM-dependent methyltransferase</fullName>
    </submittedName>
</protein>
<gene>
    <name evidence="5" type="ORF">CNX65_05430</name>
</gene>
<evidence type="ECO:0000256" key="2">
    <source>
        <dbReference type="ARBA" id="ARBA00022679"/>
    </source>
</evidence>
<dbReference type="PANTHER" id="PTHR43464">
    <property type="entry name" value="METHYLTRANSFERASE"/>
    <property type="match status" value="1"/>
</dbReference>
<keyword evidence="3" id="KW-0949">S-adenosyl-L-methionine</keyword>
<sequence length="215" mass="23151">MTVHGGHLPDPAARAFDALGEDYERAFADLPEQLAALDWLLAELPEGARVLDVGSGTGRPTAERLVAAGHRVTGCDVSTTMVELARERVPGARFELVDVRELPAAPESLDAVTAFFPLLQMPRADQARVLADLADRLVPGGLLAVATVPADVEGVDLVWLGQPVRCTSFPEPAFRALVESTGLRVEHERHGEFTPDFPGAVPEEHLFLLARKPLN</sequence>